<keyword evidence="3" id="KW-0808">Transferase</keyword>
<reference evidence="4" key="1">
    <citation type="submission" date="2015-07" db="EMBL/GenBank/DDBJ databases">
        <title>Fjat-10036 dsm4.</title>
        <authorList>
            <person name="Liu B."/>
            <person name="Wang J."/>
            <person name="Zhu Y."/>
            <person name="Liu G."/>
            <person name="Chen Q."/>
            <person name="Chen Z."/>
            <person name="Lan J."/>
            <person name="Che J."/>
            <person name="Ge C."/>
            <person name="Shi H."/>
            <person name="Pan Z."/>
            <person name="Liu X."/>
        </authorList>
    </citation>
    <scope>NUCLEOTIDE SEQUENCE [LARGE SCALE GENOMIC DNA]</scope>
    <source>
        <strain evidence="4">DSM 4</strain>
    </source>
</reference>
<dbReference type="Gene3D" id="3.40.50.150">
    <property type="entry name" value="Vaccinia Virus protein VP39"/>
    <property type="match status" value="1"/>
</dbReference>
<gene>
    <name evidence="3" type="ORF">AF332_11425</name>
</gene>
<proteinExistence type="predicted"/>
<dbReference type="EMBL" id="LGUF01000007">
    <property type="protein sequence ID" value="KON87374.1"/>
    <property type="molecule type" value="Genomic_DNA"/>
</dbReference>
<dbReference type="PATRIC" id="fig|1459.3.peg.2447"/>
<protein>
    <submittedName>
        <fullName evidence="3">DNA methyltransferase</fullName>
    </submittedName>
</protein>
<dbReference type="GO" id="GO:0008168">
    <property type="term" value="F:methyltransferase activity"/>
    <property type="evidence" value="ECO:0007669"/>
    <property type="project" value="UniProtKB-KW"/>
</dbReference>
<keyword evidence="1" id="KW-0175">Coiled coil</keyword>
<dbReference type="AlphaFoldDB" id="A0A0M0GBZ9"/>
<sequence length="535" mass="63410">MFNNNPDFFPTPIKLIHKMLSKIDFRTIKTVLEPSAGKGDLVEAITKKFDYSQNRHYNNKKYDIDTIELDNNLQYILQGKKLRLVHDDYLTYNTYKKYDAIIMNPPFSNGDKHLLKAIEMQQSGGKIVCLLNAETLKNPYSNIRKELIKQLQKYNAEVEYLENTFLEAERKTFVEIALIYIDIPKIEYNSVIIDELKKEEIYKTNNQYTSDKLINSDFIKGIVEQYNYEVKAGLKLINEYNSLKPLMLKSFKDNSNPVLKLELEYEDEEGSSLENAYIKQIRSKYWQALFSNDQFMGLFTSNLKQKYMQQVQELKDYDFSLYNIYTLRIQLSKEMTQGVEETILNLFEEFSHKHYYDESSKNIHLYNGWKTNKAYKINKKVIIPLNGFRDLQYSWGRYEPTNYRVLDKLKDIEKVFNYLDGGTTEEIDITDTLKMAEHYGETRKIDLKYFYITFYKKGTCHIEFKNMELLHKFNLFGSQKKNWLPPSYGKVKYSDMTPEEKATVNEFEGEQSYNKVMLNKSYYIMDTSELLKLTS</sequence>
<dbReference type="SUPFAM" id="SSF53335">
    <property type="entry name" value="S-adenosyl-L-methionine-dependent methyltransferases"/>
    <property type="match status" value="1"/>
</dbReference>
<evidence type="ECO:0000256" key="1">
    <source>
        <dbReference type="SAM" id="Coils"/>
    </source>
</evidence>
<dbReference type="InterPro" id="IPR031339">
    <property type="entry name" value="DUF4942"/>
</dbReference>
<dbReference type="InterPro" id="IPR002052">
    <property type="entry name" value="DNA_methylase_N6_adenine_CS"/>
</dbReference>
<dbReference type="RefSeq" id="WP_053434722.1">
    <property type="nucleotide sequence ID" value="NZ_LGUF01000007.1"/>
</dbReference>
<feature type="domain" description="DUF4942" evidence="2">
    <location>
        <begin position="278"/>
        <end position="481"/>
    </location>
</feature>
<organism evidence="3 4">
    <name type="scientific">Sporosarcina globispora</name>
    <name type="common">Bacillus globisporus</name>
    <dbReference type="NCBI Taxonomy" id="1459"/>
    <lineage>
        <taxon>Bacteria</taxon>
        <taxon>Bacillati</taxon>
        <taxon>Bacillota</taxon>
        <taxon>Bacilli</taxon>
        <taxon>Bacillales</taxon>
        <taxon>Caryophanaceae</taxon>
        <taxon>Sporosarcina</taxon>
    </lineage>
</organism>
<keyword evidence="3" id="KW-0489">Methyltransferase</keyword>
<accession>A0A0M0GBZ9</accession>
<comment type="caution">
    <text evidence="3">The sequence shown here is derived from an EMBL/GenBank/DDBJ whole genome shotgun (WGS) entry which is preliminary data.</text>
</comment>
<evidence type="ECO:0000313" key="4">
    <source>
        <dbReference type="Proteomes" id="UP000037109"/>
    </source>
</evidence>
<name>A0A0M0GBZ9_SPOGL</name>
<evidence type="ECO:0000313" key="3">
    <source>
        <dbReference type="EMBL" id="KON87374.1"/>
    </source>
</evidence>
<evidence type="ECO:0000259" key="2">
    <source>
        <dbReference type="Pfam" id="PF13708"/>
    </source>
</evidence>
<dbReference type="Proteomes" id="UP000037109">
    <property type="component" value="Unassembled WGS sequence"/>
</dbReference>
<dbReference type="OrthoDB" id="270332at2"/>
<feature type="coiled-coil region" evidence="1">
    <location>
        <begin position="144"/>
        <end position="171"/>
    </location>
</feature>
<keyword evidence="4" id="KW-1185">Reference proteome</keyword>
<dbReference type="STRING" id="1459.AF332_11425"/>
<dbReference type="InterPro" id="IPR029063">
    <property type="entry name" value="SAM-dependent_MTases_sf"/>
</dbReference>
<dbReference type="GO" id="GO:0003676">
    <property type="term" value="F:nucleic acid binding"/>
    <property type="evidence" value="ECO:0007669"/>
    <property type="project" value="InterPro"/>
</dbReference>
<dbReference type="Pfam" id="PF13708">
    <property type="entry name" value="DUF4942"/>
    <property type="match status" value="1"/>
</dbReference>
<dbReference type="GO" id="GO:0032259">
    <property type="term" value="P:methylation"/>
    <property type="evidence" value="ECO:0007669"/>
    <property type="project" value="UniProtKB-KW"/>
</dbReference>
<dbReference type="PROSITE" id="PS00092">
    <property type="entry name" value="N6_MTASE"/>
    <property type="match status" value="1"/>
</dbReference>